<dbReference type="InterPro" id="IPR011042">
    <property type="entry name" value="6-blade_b-propeller_TolB-like"/>
</dbReference>
<protein>
    <submittedName>
        <fullName evidence="4">Glucose dehydrogenase</fullName>
    </submittedName>
</protein>
<feature type="signal peptide" evidence="1">
    <location>
        <begin position="1"/>
        <end position="22"/>
    </location>
</feature>
<dbReference type="InterPro" id="IPR026444">
    <property type="entry name" value="Secre_tail"/>
</dbReference>
<keyword evidence="1" id="KW-0732">Signal</keyword>
<reference evidence="4 5" key="1">
    <citation type="submission" date="2017-06" db="EMBL/GenBank/DDBJ databases">
        <title>Hymenobacter amundsenii sp. nov. isolated from regoliths in Antarctica.</title>
        <authorList>
            <person name="Sedlacek I."/>
            <person name="Kralova S."/>
            <person name="Pantucek R."/>
            <person name="Svec P."/>
            <person name="Holochova P."/>
            <person name="Stankova E."/>
            <person name="Vrbovska V."/>
            <person name="Busse H.-J."/>
        </authorList>
    </citation>
    <scope>NUCLEOTIDE SEQUENCE [LARGE SCALE GENOMIC DNA]</scope>
    <source>
        <strain evidence="4 5">CCM 8682</strain>
    </source>
</reference>
<proteinExistence type="predicted"/>
<evidence type="ECO:0000259" key="3">
    <source>
        <dbReference type="Pfam" id="PF18962"/>
    </source>
</evidence>
<dbReference type="Gene3D" id="2.120.10.30">
    <property type="entry name" value="TolB, C-terminal domain"/>
    <property type="match status" value="1"/>
</dbReference>
<evidence type="ECO:0000259" key="2">
    <source>
        <dbReference type="Pfam" id="PF07995"/>
    </source>
</evidence>
<dbReference type="PANTHER" id="PTHR19328">
    <property type="entry name" value="HEDGEHOG-INTERACTING PROTEIN"/>
    <property type="match status" value="1"/>
</dbReference>
<evidence type="ECO:0000256" key="1">
    <source>
        <dbReference type="SAM" id="SignalP"/>
    </source>
</evidence>
<dbReference type="Pfam" id="PF18962">
    <property type="entry name" value="Por_Secre_tail"/>
    <property type="match status" value="1"/>
</dbReference>
<evidence type="ECO:0000313" key="5">
    <source>
        <dbReference type="Proteomes" id="UP000197277"/>
    </source>
</evidence>
<feature type="chain" id="PRO_5012490144" evidence="1">
    <location>
        <begin position="23"/>
        <end position="465"/>
    </location>
</feature>
<dbReference type="Pfam" id="PF07995">
    <property type="entry name" value="GSDH"/>
    <property type="match status" value="1"/>
</dbReference>
<gene>
    <name evidence="4" type="ORF">CDA63_00825</name>
</gene>
<name>A0A246FQB3_9BACT</name>
<dbReference type="AlphaFoldDB" id="A0A246FQB3"/>
<dbReference type="SUPFAM" id="SSF50952">
    <property type="entry name" value="Soluble quinoprotein glucose dehydrogenase"/>
    <property type="match status" value="1"/>
</dbReference>
<evidence type="ECO:0000313" key="4">
    <source>
        <dbReference type="EMBL" id="OWP64933.1"/>
    </source>
</evidence>
<dbReference type="Proteomes" id="UP000197277">
    <property type="component" value="Unassembled WGS sequence"/>
</dbReference>
<keyword evidence="5" id="KW-1185">Reference proteome</keyword>
<dbReference type="PANTHER" id="PTHR19328:SF13">
    <property type="entry name" value="HIPL1 PROTEIN"/>
    <property type="match status" value="1"/>
</dbReference>
<sequence length="465" mass="49549">MKPLATFATTLLLAATATPLLAQTPLPVLTTFPVGSATVSVSALTTGLAVPWELVWGPDNFIWMTERGGRISRVNPATGAVTPLLTLADVSTSSEGGLLGMALHPDFATSPYVYVVYNYTDNGTYLEKLVRLTYTNGTLGAPLVLLGSIPATSTHSGSRLLILPDRTLLISTGDAQQQPQAQNPASLNGKILRLNLDGTIPANNPTASSPVYTLGHRNPQGLVRSPAGRVYSSEHGPNNDDELNLIEPGRNYGWPNVEGLCDLPAEQTFCTQNNVREPLTVWTPTLGVAGLSYYSSPAIPGWQNHLLLVSLKGSRLTDLPLNAAGDAIASRTDYLTTFGRLRAICVSPQGRVYVGTSNQDGRGNPAATDDRILVLENRDFVVTATTGTAAAQLRLYPNPAQRTIMLELPAPTAAATVIVRDALGRTVRTTRFLAGQTRLTLSVEGLMPGLYSVQTGRSTQRLVVE</sequence>
<accession>A0A246FQB3</accession>
<organism evidence="4 5">
    <name type="scientific">Hymenobacter amundsenii</name>
    <dbReference type="NCBI Taxonomy" id="2006685"/>
    <lineage>
        <taxon>Bacteria</taxon>
        <taxon>Pseudomonadati</taxon>
        <taxon>Bacteroidota</taxon>
        <taxon>Cytophagia</taxon>
        <taxon>Cytophagales</taxon>
        <taxon>Hymenobacteraceae</taxon>
        <taxon>Hymenobacter</taxon>
    </lineage>
</organism>
<dbReference type="EMBL" id="NIRR01000001">
    <property type="protein sequence ID" value="OWP64933.1"/>
    <property type="molecule type" value="Genomic_DNA"/>
</dbReference>
<dbReference type="OrthoDB" id="9770043at2"/>
<dbReference type="RefSeq" id="WP_088462544.1">
    <property type="nucleotide sequence ID" value="NZ_NIRR01000001.1"/>
</dbReference>
<dbReference type="InterPro" id="IPR011041">
    <property type="entry name" value="Quinoprot_gluc/sorb_DH_b-prop"/>
</dbReference>
<dbReference type="NCBIfam" id="TIGR04183">
    <property type="entry name" value="Por_Secre_tail"/>
    <property type="match status" value="1"/>
</dbReference>
<feature type="domain" description="Glucose/Sorbosone dehydrogenase" evidence="2">
    <location>
        <begin position="49"/>
        <end position="362"/>
    </location>
</feature>
<comment type="caution">
    <text evidence="4">The sequence shown here is derived from an EMBL/GenBank/DDBJ whole genome shotgun (WGS) entry which is preliminary data.</text>
</comment>
<feature type="domain" description="Secretion system C-terminal sorting" evidence="3">
    <location>
        <begin position="395"/>
        <end position="459"/>
    </location>
</feature>
<dbReference type="InterPro" id="IPR012938">
    <property type="entry name" value="Glc/Sorbosone_DH"/>
</dbReference>